<evidence type="ECO:0000259" key="11">
    <source>
        <dbReference type="PROSITE" id="PS01033"/>
    </source>
</evidence>
<dbReference type="InterPro" id="IPR012292">
    <property type="entry name" value="Globin/Proto"/>
</dbReference>
<dbReference type="GO" id="GO:0019825">
    <property type="term" value="F:oxygen binding"/>
    <property type="evidence" value="ECO:0007669"/>
    <property type="project" value="UniProtKB-UniRule"/>
</dbReference>
<evidence type="ECO:0000256" key="7">
    <source>
        <dbReference type="PIRSR" id="PIRSR036517-1"/>
    </source>
</evidence>
<dbReference type="InterPro" id="IPR044399">
    <property type="entry name" value="Mb-like_M"/>
</dbReference>
<name>A0A0S2MLN3_SEEJO</name>
<dbReference type="InterPro" id="IPR009050">
    <property type="entry name" value="Globin-like_sf"/>
</dbReference>
<dbReference type="InterPro" id="IPR000971">
    <property type="entry name" value="Globin"/>
</dbReference>
<keyword evidence="8" id="KW-1015">Disulfide bond</keyword>
<reference evidence="12" key="1">
    <citation type="submission" date="2015-06" db="EMBL/GenBank/DDBJ databases">
        <title>Evolution of Sulfur Binding in Hemoglobin in Siboglinidae (Annelida) with Special Reference to Bone Eating Worms, Osedax.</title>
        <authorList>
            <person name="Waits D.S."/>
            <person name="Santos S.R."/>
            <person name="Thornhill D.J."/>
            <person name="Li Y."/>
            <person name="Halanych K.M."/>
        </authorList>
    </citation>
    <scope>NUCLEOTIDE SEQUENCE</scope>
</reference>
<dbReference type="PIRSF" id="PIRSF036517">
    <property type="entry name" value="Ext_hemo"/>
    <property type="match status" value="1"/>
</dbReference>
<feature type="chain" id="PRO_5006602496" description="Extracellular globin" evidence="10">
    <location>
        <begin position="20"/>
        <end position="166"/>
    </location>
</feature>
<accession>A0A0S2MLN3</accession>
<evidence type="ECO:0000256" key="10">
    <source>
        <dbReference type="SAM" id="SignalP"/>
    </source>
</evidence>
<dbReference type="SUPFAM" id="SSF46458">
    <property type="entry name" value="Globin-like"/>
    <property type="match status" value="1"/>
</dbReference>
<feature type="signal peptide" evidence="10">
    <location>
        <begin position="1"/>
        <end position="19"/>
    </location>
</feature>
<sequence>MKVPCILLVLLGAVAVATAEKCNSLERIKVKMQWAKAFGYGASRAKFGDALWTNVFNYAPTVRPIFYSVNSKDMKSPKFQAHVARVLGGLDRVISMLDSEPTLNADLAHLKSQHDPRELDPTAFVVFRQALIATVAGTFGVCFDVPAWQQCFNVIAMGITGSDIFA</sequence>
<evidence type="ECO:0000313" key="12">
    <source>
        <dbReference type="EMBL" id="ALO75579.1"/>
    </source>
</evidence>
<dbReference type="Pfam" id="PF00042">
    <property type="entry name" value="Globin"/>
    <property type="match status" value="1"/>
</dbReference>
<keyword evidence="1 6" id="KW-0813">Transport</keyword>
<evidence type="ECO:0000256" key="5">
    <source>
        <dbReference type="ARBA" id="ARBA00023004"/>
    </source>
</evidence>
<evidence type="ECO:0000256" key="9">
    <source>
        <dbReference type="RuleBase" id="RU000356"/>
    </source>
</evidence>
<evidence type="ECO:0000256" key="2">
    <source>
        <dbReference type="ARBA" id="ARBA00022617"/>
    </source>
</evidence>
<dbReference type="AlphaFoldDB" id="A0A0S2MLN3"/>
<keyword evidence="3 6" id="KW-0561">Oxygen transport</keyword>
<dbReference type="GO" id="GO:0005344">
    <property type="term" value="F:oxygen carrier activity"/>
    <property type="evidence" value="ECO:0007669"/>
    <property type="project" value="UniProtKB-UniRule"/>
</dbReference>
<keyword evidence="10" id="KW-0732">Signal</keyword>
<proteinExistence type="evidence at transcript level"/>
<dbReference type="PROSITE" id="PS01033">
    <property type="entry name" value="GLOBIN"/>
    <property type="match status" value="1"/>
</dbReference>
<evidence type="ECO:0000256" key="8">
    <source>
        <dbReference type="PIRSR" id="PIRSR036517-2"/>
    </source>
</evidence>
<dbReference type="GO" id="GO:0005833">
    <property type="term" value="C:hemoglobin complex"/>
    <property type="evidence" value="ECO:0007669"/>
    <property type="project" value="UniProtKB-UniRule"/>
</dbReference>
<feature type="binding site" description="proximal binding residue" evidence="7">
    <location>
        <position position="114"/>
    </location>
    <ligand>
        <name>heme b</name>
        <dbReference type="ChEBI" id="CHEBI:60344"/>
    </ligand>
    <ligandPart>
        <name>Fe</name>
        <dbReference type="ChEBI" id="CHEBI:18248"/>
    </ligandPart>
</feature>
<dbReference type="CDD" id="cd01040">
    <property type="entry name" value="Mb-like"/>
    <property type="match status" value="1"/>
</dbReference>
<dbReference type="EMBL" id="KT166968">
    <property type="protein sequence ID" value="ALO75579.1"/>
    <property type="molecule type" value="mRNA"/>
</dbReference>
<organism evidence="12">
    <name type="scientific">Seepiophila jonesi</name>
    <name type="common">Tubeworm</name>
    <dbReference type="NCBI Taxonomy" id="151527"/>
    <lineage>
        <taxon>Eukaryota</taxon>
        <taxon>Metazoa</taxon>
        <taxon>Spiralia</taxon>
        <taxon>Lophotrochozoa</taxon>
        <taxon>Annelida</taxon>
        <taxon>Polychaeta</taxon>
        <taxon>Sedentaria</taxon>
        <taxon>Canalipalpata</taxon>
        <taxon>Sabellida</taxon>
        <taxon>Siboglinidae</taxon>
        <taxon>Seepiophila</taxon>
    </lineage>
</organism>
<keyword evidence="5 6" id="KW-0408">Iron</keyword>
<dbReference type="GO" id="GO:0020037">
    <property type="term" value="F:heme binding"/>
    <property type="evidence" value="ECO:0007669"/>
    <property type="project" value="UniProtKB-UniRule"/>
</dbReference>
<evidence type="ECO:0000256" key="1">
    <source>
        <dbReference type="ARBA" id="ARBA00022448"/>
    </source>
</evidence>
<evidence type="ECO:0000256" key="4">
    <source>
        <dbReference type="ARBA" id="ARBA00022723"/>
    </source>
</evidence>
<protein>
    <recommendedName>
        <fullName evidence="6">Extracellular globin</fullName>
    </recommendedName>
</protein>
<dbReference type="GO" id="GO:0005576">
    <property type="term" value="C:extracellular region"/>
    <property type="evidence" value="ECO:0007669"/>
    <property type="project" value="UniProtKB-UniRule"/>
</dbReference>
<evidence type="ECO:0000256" key="6">
    <source>
        <dbReference type="PIRNR" id="PIRNR036517"/>
    </source>
</evidence>
<feature type="disulfide bond" evidence="8">
    <location>
        <begin position="22"/>
        <end position="151"/>
    </location>
</feature>
<dbReference type="Gene3D" id="1.10.490.10">
    <property type="entry name" value="Globins"/>
    <property type="match status" value="1"/>
</dbReference>
<comment type="similarity">
    <text evidence="6 9">Belongs to the globin family.</text>
</comment>
<dbReference type="InterPro" id="IPR014610">
    <property type="entry name" value="Haemoglobin_extracell"/>
</dbReference>
<keyword evidence="4 6" id="KW-0479">Metal-binding</keyword>
<dbReference type="GO" id="GO:0005506">
    <property type="term" value="F:iron ion binding"/>
    <property type="evidence" value="ECO:0007669"/>
    <property type="project" value="UniProtKB-UniRule"/>
</dbReference>
<keyword evidence="2 6" id="KW-0349">Heme</keyword>
<feature type="domain" description="Globin" evidence="11">
    <location>
        <begin position="21"/>
        <end position="164"/>
    </location>
</feature>
<evidence type="ECO:0000256" key="3">
    <source>
        <dbReference type="ARBA" id="ARBA00022621"/>
    </source>
</evidence>